<feature type="transmembrane region" description="Helical" evidence="2">
    <location>
        <begin position="39"/>
        <end position="59"/>
    </location>
</feature>
<keyword evidence="2" id="KW-1133">Transmembrane helix</keyword>
<evidence type="ECO:0000256" key="2">
    <source>
        <dbReference type="SAM" id="Phobius"/>
    </source>
</evidence>
<reference evidence="3" key="2">
    <citation type="submission" date="2020-09" db="EMBL/GenBank/DDBJ databases">
        <authorList>
            <person name="Sun Q."/>
            <person name="Ohkuma M."/>
        </authorList>
    </citation>
    <scope>NUCLEOTIDE SEQUENCE</scope>
    <source>
        <strain evidence="3">JCM 4122</strain>
    </source>
</reference>
<evidence type="ECO:0000313" key="3">
    <source>
        <dbReference type="EMBL" id="GHG09676.1"/>
    </source>
</evidence>
<sequence>MPGRFGTRRRLEWLQVALAGLGVPVGLGAGVLLTERGAHVGIGLAATALLLMGTATGLARLDALLERHPAPPSHHHRTPQDGDGRDTDPVL</sequence>
<dbReference type="Proteomes" id="UP000632849">
    <property type="component" value="Unassembled WGS sequence"/>
</dbReference>
<name>A0A919BS91_STRFL</name>
<keyword evidence="2" id="KW-0472">Membrane</keyword>
<keyword evidence="2" id="KW-0812">Transmembrane</keyword>
<dbReference type="AlphaFoldDB" id="A0A919BS91"/>
<accession>A0A919BS91</accession>
<comment type="caution">
    <text evidence="3">The sequence shown here is derived from an EMBL/GenBank/DDBJ whole genome shotgun (WGS) entry which is preliminary data.</text>
</comment>
<keyword evidence="4" id="KW-1185">Reference proteome</keyword>
<feature type="compositionally biased region" description="Basic and acidic residues" evidence="1">
    <location>
        <begin position="78"/>
        <end position="91"/>
    </location>
</feature>
<dbReference type="EMBL" id="BNBE01000002">
    <property type="protein sequence ID" value="GHG09676.1"/>
    <property type="molecule type" value="Genomic_DNA"/>
</dbReference>
<reference evidence="3" key="1">
    <citation type="journal article" date="2014" name="Int. J. Syst. Evol. Microbiol.">
        <title>Complete genome sequence of Corynebacterium casei LMG S-19264T (=DSM 44701T), isolated from a smear-ripened cheese.</title>
        <authorList>
            <consortium name="US DOE Joint Genome Institute (JGI-PGF)"/>
            <person name="Walter F."/>
            <person name="Albersmeier A."/>
            <person name="Kalinowski J."/>
            <person name="Ruckert C."/>
        </authorList>
    </citation>
    <scope>NUCLEOTIDE SEQUENCE</scope>
    <source>
        <strain evidence="3">JCM 4122</strain>
    </source>
</reference>
<protein>
    <submittedName>
        <fullName evidence="3">Uncharacterized protein</fullName>
    </submittedName>
</protein>
<gene>
    <name evidence="3" type="ORF">GCM10017667_47630</name>
</gene>
<evidence type="ECO:0000313" key="4">
    <source>
        <dbReference type="Proteomes" id="UP000632849"/>
    </source>
</evidence>
<proteinExistence type="predicted"/>
<organism evidence="3 4">
    <name type="scientific">Streptomyces filamentosus</name>
    <name type="common">Streptomyces roseosporus</name>
    <dbReference type="NCBI Taxonomy" id="67294"/>
    <lineage>
        <taxon>Bacteria</taxon>
        <taxon>Bacillati</taxon>
        <taxon>Actinomycetota</taxon>
        <taxon>Actinomycetes</taxon>
        <taxon>Kitasatosporales</taxon>
        <taxon>Streptomycetaceae</taxon>
        <taxon>Streptomyces</taxon>
    </lineage>
</organism>
<feature type="transmembrane region" description="Helical" evidence="2">
    <location>
        <begin position="12"/>
        <end position="33"/>
    </location>
</feature>
<dbReference type="RefSeq" id="WP_190042898.1">
    <property type="nucleotide sequence ID" value="NZ_BNBE01000002.1"/>
</dbReference>
<evidence type="ECO:0000256" key="1">
    <source>
        <dbReference type="SAM" id="MobiDB-lite"/>
    </source>
</evidence>
<feature type="region of interest" description="Disordered" evidence="1">
    <location>
        <begin position="66"/>
        <end position="91"/>
    </location>
</feature>